<dbReference type="InterPro" id="IPR010982">
    <property type="entry name" value="Lambda_DNA-bd_dom_sf"/>
</dbReference>
<dbReference type="InterPro" id="IPR001387">
    <property type="entry name" value="Cro/C1-type_HTH"/>
</dbReference>
<evidence type="ECO:0000256" key="1">
    <source>
        <dbReference type="ARBA" id="ARBA00023125"/>
    </source>
</evidence>
<dbReference type="PANTHER" id="PTHR46797">
    <property type="entry name" value="HTH-TYPE TRANSCRIPTIONAL REGULATOR"/>
    <property type="match status" value="1"/>
</dbReference>
<gene>
    <name evidence="3" type="ORF">HMPREF3195_00299</name>
    <name evidence="4" type="ORF">NCTC11460_00660</name>
</gene>
<keyword evidence="1 3" id="KW-0238">DNA-binding</keyword>
<dbReference type="InterPro" id="IPR014710">
    <property type="entry name" value="RmlC-like_jellyroll"/>
</dbReference>
<proteinExistence type="predicted"/>
<dbReference type="GO" id="GO:0003677">
    <property type="term" value="F:DNA binding"/>
    <property type="evidence" value="ECO:0007669"/>
    <property type="project" value="UniProtKB-KW"/>
</dbReference>
<dbReference type="PATRIC" id="fig|1261.5.peg.305"/>
<dbReference type="RefSeq" id="WP_004167306.1">
    <property type="nucleotide sequence ID" value="NZ_FOVA01000018.1"/>
</dbReference>
<dbReference type="AlphaFoldDB" id="A0A135YXU4"/>
<dbReference type="SUPFAM" id="SSF51182">
    <property type="entry name" value="RmlC-like cupins"/>
    <property type="match status" value="1"/>
</dbReference>
<dbReference type="InterPro" id="IPR050807">
    <property type="entry name" value="TransReg_Diox_bact_type"/>
</dbReference>
<dbReference type="Proteomes" id="UP000070326">
    <property type="component" value="Unassembled WGS sequence"/>
</dbReference>
<accession>A0A135YXU4</accession>
<dbReference type="EMBL" id="LSQZ01000011">
    <property type="protein sequence ID" value="KXI14238.1"/>
    <property type="molecule type" value="Genomic_DNA"/>
</dbReference>
<evidence type="ECO:0000259" key="2">
    <source>
        <dbReference type="PROSITE" id="PS50943"/>
    </source>
</evidence>
<dbReference type="STRING" id="1261.HMPREF3195_00299"/>
<feature type="domain" description="HTH cro/C1-type" evidence="2">
    <location>
        <begin position="10"/>
        <end position="64"/>
    </location>
</feature>
<dbReference type="PANTHER" id="PTHR46797:SF1">
    <property type="entry name" value="METHYLPHOSPHONATE SYNTHASE"/>
    <property type="match status" value="1"/>
</dbReference>
<dbReference type="Gene3D" id="2.60.120.10">
    <property type="entry name" value="Jelly Rolls"/>
    <property type="match status" value="1"/>
</dbReference>
<evidence type="ECO:0000313" key="4">
    <source>
        <dbReference type="EMBL" id="SUB60747.1"/>
    </source>
</evidence>
<reference evidence="4 6" key="2">
    <citation type="submission" date="2018-06" db="EMBL/GenBank/DDBJ databases">
        <authorList>
            <consortium name="Pathogen Informatics"/>
            <person name="Doyle S."/>
        </authorList>
    </citation>
    <scope>NUCLEOTIDE SEQUENCE [LARGE SCALE GENOMIC DNA]</scope>
    <source>
        <strain evidence="4 6">NCTC11460</strain>
    </source>
</reference>
<dbReference type="Gene3D" id="1.10.260.40">
    <property type="entry name" value="lambda repressor-like DNA-binding domains"/>
    <property type="match status" value="1"/>
</dbReference>
<sequence>MDVSQLGSKLADYRRSNNITIKDFSKRSGISTALLSQLERGLGNPSLSVITSIARTMNLSVSSLFKESFTLESLVRRVDEQPTIIDTCKSNLEFQLLTAGGKSSEFDLYRVKIRAKTETVYYPLSDLNSEEIILVEKGDLSICNNQGGEVVLNAGDSMRLVSDYRYKIKNPSTQDTSALYFVSSHKDIFKKRML</sequence>
<dbReference type="GO" id="GO:0003700">
    <property type="term" value="F:DNA-binding transcription factor activity"/>
    <property type="evidence" value="ECO:0007669"/>
    <property type="project" value="TreeGrafter"/>
</dbReference>
<dbReference type="eggNOG" id="COG1396">
    <property type="taxonomic scope" value="Bacteria"/>
</dbReference>
<evidence type="ECO:0000313" key="6">
    <source>
        <dbReference type="Proteomes" id="UP000255101"/>
    </source>
</evidence>
<dbReference type="CDD" id="cd00093">
    <property type="entry name" value="HTH_XRE"/>
    <property type="match status" value="1"/>
</dbReference>
<dbReference type="Proteomes" id="UP000255101">
    <property type="component" value="Unassembled WGS sequence"/>
</dbReference>
<reference evidence="3 5" key="1">
    <citation type="submission" date="2016-02" db="EMBL/GenBank/DDBJ databases">
        <authorList>
            <person name="Wen L."/>
            <person name="He K."/>
            <person name="Yang H."/>
        </authorList>
    </citation>
    <scope>NUCLEOTIDE SEQUENCE [LARGE SCALE GENOMIC DNA]</scope>
    <source>
        <strain evidence="3 5">MJR8628A</strain>
    </source>
</reference>
<protein>
    <submittedName>
        <fullName evidence="4">Anaerobic benzoate catabolism transcriptional regulator</fullName>
    </submittedName>
    <submittedName>
        <fullName evidence="3">DNA-binding helix-turn-helix protein</fullName>
    </submittedName>
</protein>
<dbReference type="EMBL" id="UGTB01000004">
    <property type="protein sequence ID" value="SUB60747.1"/>
    <property type="molecule type" value="Genomic_DNA"/>
</dbReference>
<evidence type="ECO:0000313" key="5">
    <source>
        <dbReference type="Proteomes" id="UP000070326"/>
    </source>
</evidence>
<dbReference type="PROSITE" id="PS50943">
    <property type="entry name" value="HTH_CROC1"/>
    <property type="match status" value="1"/>
</dbReference>
<evidence type="ECO:0000313" key="3">
    <source>
        <dbReference type="EMBL" id="KXI14238.1"/>
    </source>
</evidence>
<dbReference type="InterPro" id="IPR011051">
    <property type="entry name" value="RmlC_Cupin_sf"/>
</dbReference>
<dbReference type="CDD" id="cd02209">
    <property type="entry name" value="cupin_XRE_C"/>
    <property type="match status" value="1"/>
</dbReference>
<dbReference type="Pfam" id="PF01381">
    <property type="entry name" value="HTH_3"/>
    <property type="match status" value="1"/>
</dbReference>
<organism evidence="3 5">
    <name type="scientific">Peptostreptococcus anaerobius</name>
    <dbReference type="NCBI Taxonomy" id="1261"/>
    <lineage>
        <taxon>Bacteria</taxon>
        <taxon>Bacillati</taxon>
        <taxon>Bacillota</taxon>
        <taxon>Clostridia</taxon>
        <taxon>Peptostreptococcales</taxon>
        <taxon>Peptostreptococcaceae</taxon>
        <taxon>Peptostreptococcus</taxon>
    </lineage>
</organism>
<dbReference type="SMART" id="SM00530">
    <property type="entry name" value="HTH_XRE"/>
    <property type="match status" value="1"/>
</dbReference>
<dbReference type="GO" id="GO:0005829">
    <property type="term" value="C:cytosol"/>
    <property type="evidence" value="ECO:0007669"/>
    <property type="project" value="TreeGrafter"/>
</dbReference>
<dbReference type="SUPFAM" id="SSF47413">
    <property type="entry name" value="lambda repressor-like DNA-binding domains"/>
    <property type="match status" value="1"/>
</dbReference>
<name>A0A135YXU4_9FIRM</name>